<organism evidence="3 4">
    <name type="scientific">Paraglaciecola psychrophila 170</name>
    <dbReference type="NCBI Taxonomy" id="1129794"/>
    <lineage>
        <taxon>Bacteria</taxon>
        <taxon>Pseudomonadati</taxon>
        <taxon>Pseudomonadota</taxon>
        <taxon>Gammaproteobacteria</taxon>
        <taxon>Alteromonadales</taxon>
        <taxon>Alteromonadaceae</taxon>
        <taxon>Paraglaciecola</taxon>
    </lineage>
</organism>
<gene>
    <name evidence="3" type="ORF">C427_0285</name>
</gene>
<dbReference type="KEGG" id="gps:C427_0285"/>
<dbReference type="InterPro" id="IPR011050">
    <property type="entry name" value="Pectin_lyase_fold/virulence"/>
</dbReference>
<evidence type="ECO:0000256" key="1">
    <source>
        <dbReference type="SAM" id="MobiDB-lite"/>
    </source>
</evidence>
<accession>M4RFS5</accession>
<dbReference type="RefSeq" id="WP_015430282.1">
    <property type="nucleotide sequence ID" value="NC_020514.1"/>
</dbReference>
<dbReference type="eggNOG" id="COG1652">
    <property type="taxonomic scope" value="Bacteria"/>
</dbReference>
<dbReference type="PATRIC" id="fig|1129794.4.peg.280"/>
<dbReference type="SMART" id="SM00912">
    <property type="entry name" value="Haemagg_act"/>
    <property type="match status" value="1"/>
</dbReference>
<protein>
    <recommendedName>
        <fullName evidence="2">Filamentous haemagglutinin FhaB/tRNA nuclease CdiA-like TPS domain-containing protein</fullName>
    </recommendedName>
</protein>
<evidence type="ECO:0000313" key="3">
    <source>
        <dbReference type="EMBL" id="AGH42395.1"/>
    </source>
</evidence>
<evidence type="ECO:0000259" key="2">
    <source>
        <dbReference type="SMART" id="SM00912"/>
    </source>
</evidence>
<feature type="region of interest" description="Disordered" evidence="1">
    <location>
        <begin position="1"/>
        <end position="27"/>
    </location>
</feature>
<dbReference type="OrthoDB" id="218680at2"/>
<dbReference type="EMBL" id="CP003837">
    <property type="protein sequence ID" value="AGH42395.1"/>
    <property type="molecule type" value="Genomic_DNA"/>
</dbReference>
<dbReference type="Gene3D" id="2.160.20.10">
    <property type="entry name" value="Single-stranded right-handed beta-helix, Pectin lyase-like"/>
    <property type="match status" value="1"/>
</dbReference>
<proteinExistence type="predicted"/>
<dbReference type="HOGENOM" id="CLU_225828_0_0_6"/>
<evidence type="ECO:0000313" key="4">
    <source>
        <dbReference type="Proteomes" id="UP000011864"/>
    </source>
</evidence>
<name>M4RFS5_9ALTE</name>
<keyword evidence="4" id="KW-1185">Reference proteome</keyword>
<dbReference type="Proteomes" id="UP000011864">
    <property type="component" value="Chromosome"/>
</dbReference>
<dbReference type="SUPFAM" id="SSF51126">
    <property type="entry name" value="Pectin lyase-like"/>
    <property type="match status" value="1"/>
</dbReference>
<reference evidence="3 4" key="1">
    <citation type="journal article" date="2013" name="Genome Announc.">
        <title>Complete Genome Sequence of Glaciecola psychrophila Strain 170T.</title>
        <authorList>
            <person name="Yin J."/>
            <person name="Chen J."/>
            <person name="Liu G."/>
            <person name="Yu Y."/>
            <person name="Song L."/>
            <person name="Wang X."/>
            <person name="Qu X."/>
        </authorList>
    </citation>
    <scope>NUCLEOTIDE SEQUENCE [LARGE SCALE GENOMIC DNA]</scope>
    <source>
        <strain evidence="3 4">170</strain>
    </source>
</reference>
<sequence length="3087" mass="316893">MTKKMDKGITNRVNNSKSATKKSTHKSAHRVSKLAAAIRKNYLVYGGLIASQLVFSQTTLAGPKGGVVVGGSGSISNVNLTTTQINQFSDRLAIDWTSFNINQNEIVKFVQPSSSSIVLNRILDKSPSQIHGSIEANGHVILVNPRGILFSETSVVNVSAITASGLSINSTDFMNGDLLFKGDEGGSGTVVNRGIINASSVALVGKQVTNDVTGLISAEVISLTGADEAILTFDADGIMGVKVTKEIMENELGIDSAVLNSGEINGQQVLMQATVSSNLFTQAVNNTGAIRAHGIDTSNGKIMLFGSGSTVVNRGTLDASGDINGGSVHVEGDKTINTGTLLADGGIGKGGDIKILGDVVEVIGNSTVSAQGHSGGGEILIGGGYKGGNTDARNAITTTIGVDAQILAAARENGNGGKVIVWANEDTYFYGFIDASSGLLGGDGGFIETSGKINLTVRGEAVAKSHAGGKAGMWLLDPRAFIISDSIDDVIWKDGLVGGEATGIKSDVSDQNVKNGVSSGFIEFILNGGTSVSVHVESVGRTTVSWGGATQNVDNNSTDNTGSIHVQSEIRIDVDSNISLTLEAGTVNAANTLTESNITVDAAIINESTTNSLDLNLLANGIVRVNENITTAGGNVLIEGTTSGVKSEQVIIKDIALINTQKMTTPGPADGSFTARTQTFINNAVMADKGVSTGQGKVTLYLGDTSTTVNQILGRLNTSTAKQLYTISDDSTSAFKLVLEDNNDSSAPDGIAIDASTLSGSDNFVVVGSAAVNAQGIAFASVNSVILDTTDTVTDNNTGTYAYELESNSAMNVAGIGFNSGAYGNFNWGAGDTLALSDSHTIATNTLIDAKNAQLLGSATIDTFTVTDSNALDFTLGSRNLVKFNNVSTVDALGNTDIVTGQVNQTWTLKGNEHLSGGNIDFEQIEVAQVVSGNASIDAGNTSGSGTDAFTVFGSGAVNAQGINFFSVNSVTLDTTDTVTDDNTGTYAYELESNSAMNVAGIGFNSGAYGNFNWGAGDTLALSDSHTIATNTLIDAKNAQLLGSATIDTFTVTDSNALDFTLGSRNLVKFNNVSTVDALGNTDIVTGQVNQTWTLKGNEHLSGGNIDFEQIEVAQVVSGNASIDAGNTSGSGTDAFTVFGSGAVNAQGINFFSVNSVTLDTTDTVTDNNTGTYAYELESNSAMNVAGIGFNSGAYGNFNWGAGDTLALSDSHTIATNTLIDAKNAQLLGSATIDTFTVTDSNALDFTLGSRNLVKFNNVSTVDALGNTDIVTGQVNQTWTLKGNGHLSGGNIDFEQIEVAQVVSGNASIDAGSTSGSGTDAFTVFGSGAVNAQGINFFSVNSVTLDTTDTVTDNNTGTYAYELESNSAMNVAGIGFNSGAYGNFNWGAGDTLALSDSHTIATNTLIDAKNAQLLGSATIDTFTVTDSNALDFTLGSRNLVKFNNVSTVDALGNTDIVTGSLGTDWLLTGTDNQATNDGITFDGVESLIANGGALQGHSTTGETYTVNSGGSVDVVTTVNIADASKVMRVTGLGTVSLQDAEDTVADSGSFNYLLSSNANATVEGVTFDGLSVQGDYRWGAGDTLALLDSHNIATDTLIDAKSAQLLGSAGVDTFTVTDSNALDFTLSNQNLVKFSNVSTVDALGGTDTVMGQVNQTWTLKGNEHLSGGNIDFEQIEVAQVVSGNASIDAGNASINAGNASIDAGNASIDAGNASIDAGNTSGSGTDAFIVFGSGAVNAQGINFSSVNSVTLDTTDTVTDTGTYAYELESDSAMNVAGISFNSGAYGNFNWGAGDTLALSDSHTIATNTLIDAKSAQLLGSAGVDTFTVTGSNTLDFTLGNQNLVKFSSVNSVTLDASDTVTDNNTGTYAYELESDSAMTVLGISFSSGAYGNFNWGAGDTLALSDNHTIATNTLIDAKNAQLLGSAGEDTFTVTDSNALDFTLSNQNLVKFSNVSTVDALGGTDTVMGQVNQTWTLKGNEHLSDGNIDFEHIEVAQVVSGNASIDAGNTSGSGTDAFTVFGSGAVNAQGINFFSVNSVTLDTTDTVTDDNTGTYAYELESDSAMTVLGISFSSGAFGNFNWGTNDTLALADGHTVSGTVAASGAQLLGSDSSDTFTIVGAGDINYKRATIGNTVSFTGVAGVQGSSSDAIGDSDILMGQVNQTWTLKGNEHLSDGNIDFEHIEVAQVVSGNASIDAGNTSGSGNDAFTVFGSGAVNVNAQGIDFYSVNSVTLDTTDTVTDDNTGTYAYELESDSAMNVLGISFSSGAFGNFNWGTNDTLALSDNHNIATDTLINAKNAQLLGSAGVDTFTVTDSNALDFTLGNQNLVKFSNVSTVDALGGTDIVTGSLGTDWLLTGTDNQAINHGITFDGVQQLVANNAGVVALDGASETFIINGAGNVDVHNGVVANKMNITGLNKVTLKDGEDSVSDSADLDYVLSSDTIMSVGGIEFNGLAVQSNYGWGAGDTLALASGHSVSGTVAASGAQLLGSDSSDTFTIVGAGDINYQQANIGDVVNFTGISTVNAGSGSDQVNAAANTDWQLNSNNALSAQGVNFTGVEKASATTSRLLATTGNDSFRLSEVGSVSVAGIVFDGLDNIDGNGGTDNVDGNGAVWSASSAEAAKAIAVMSGISVIFTDIDAVLNTGNFAGVDINSTYNFSDINTMSYTGITFSGVRQLDAGSATGELQGGDLDSTWILGDGRGRVSSSGNSLGFSGIENITSGGGVDNFIVSSGAINNIDTGAGEDFVNLDGGLVNSLNTGAGDDVVELNNVASASVSLQGGSGTDRLLVNIDNIEWSVTGPVSATNYVSGTAFSEFEDLTNSSTNLDLDTSLTTTFNSDNVSFNDGSMTLSYNSNGDILLDSQATGANSITGTVVANRLDISASGDIDLDTEIVELKVANNGSSINVDVSAKKDLVIEQVDAGAAGNIVLTSKNLGALTFKTLLEIHLIANTVNLGTESERLESMGEINNQLRANVLTSVDIVAVSFVTPDFFNQQPSVSATGDKLQSFTSAKTYQGLQSIKDTVEELTQINQAILNEVSPYSIGVDALYNPEMRLIDGVLLPIEATAADDEYDDYSNLQNFPLKPAS</sequence>
<dbReference type="InterPro" id="IPR012334">
    <property type="entry name" value="Pectin_lyas_fold"/>
</dbReference>
<dbReference type="InterPro" id="IPR008638">
    <property type="entry name" value="FhaB/CdiA-like_TPS"/>
</dbReference>
<feature type="domain" description="Filamentous haemagglutinin FhaB/tRNA nuclease CdiA-like TPS" evidence="2">
    <location>
        <begin position="59"/>
        <end position="172"/>
    </location>
</feature>
<dbReference type="NCBIfam" id="TIGR01901">
    <property type="entry name" value="adhes_NPXG"/>
    <property type="match status" value="1"/>
</dbReference>